<sequence length="220" mass="25018">MNPLNILRDSWFFFSRNLVAIASFCLPLVLLESLAQLMIGGTGEERARVYEVLASLLFYPLYTGALILFLDARSQGYRPRSADLLAMSLRLWPTLAVLVGLSTLLIMLGASLFLLPGLWLMIRLAFGEILVVLRRMTPLAAMRESFRLTAGRRFWLVLGCVMAVMLPLWLFDWWSYRQLGEEPETLAAVLLDSFNGFLQLFANVVLFRLYMLMESRPAEA</sequence>
<name>A0A1G9JU98_9PSED</name>
<feature type="transmembrane region" description="Helical" evidence="1">
    <location>
        <begin position="186"/>
        <end position="207"/>
    </location>
</feature>
<keyword evidence="1" id="KW-0812">Transmembrane</keyword>
<protein>
    <submittedName>
        <fullName evidence="2">Uncharacterized protein family (UPF0259)</fullName>
    </submittedName>
</protein>
<evidence type="ECO:0000313" key="3">
    <source>
        <dbReference type="Proteomes" id="UP000198706"/>
    </source>
</evidence>
<feature type="transmembrane region" description="Helical" evidence="1">
    <location>
        <begin position="91"/>
        <end position="110"/>
    </location>
</feature>
<dbReference type="AlphaFoldDB" id="A0A1G9JU98"/>
<keyword evidence="1" id="KW-1133">Transmembrane helix</keyword>
<gene>
    <name evidence="2" type="ORF">SAMN05216186_12049</name>
</gene>
<dbReference type="STRING" id="137658.SAMN05216186_12049"/>
<dbReference type="EMBL" id="FNFD01000020">
    <property type="protein sequence ID" value="SDL41099.1"/>
    <property type="molecule type" value="Genomic_DNA"/>
</dbReference>
<dbReference type="Pfam" id="PF06790">
    <property type="entry name" value="UPF0259"/>
    <property type="match status" value="1"/>
</dbReference>
<feature type="transmembrane region" description="Helical" evidence="1">
    <location>
        <begin position="154"/>
        <end position="174"/>
    </location>
</feature>
<evidence type="ECO:0000313" key="2">
    <source>
        <dbReference type="EMBL" id="SDL41099.1"/>
    </source>
</evidence>
<feature type="transmembrane region" description="Helical" evidence="1">
    <location>
        <begin position="51"/>
        <end position="70"/>
    </location>
</feature>
<keyword evidence="3" id="KW-1185">Reference proteome</keyword>
<proteinExistence type="predicted"/>
<accession>A0A1G9JU98</accession>
<dbReference type="RefSeq" id="WP_084335576.1">
    <property type="nucleotide sequence ID" value="NZ_CBKZNZ010000081.1"/>
</dbReference>
<dbReference type="Proteomes" id="UP000198706">
    <property type="component" value="Unassembled WGS sequence"/>
</dbReference>
<feature type="transmembrane region" description="Helical" evidence="1">
    <location>
        <begin position="116"/>
        <end position="133"/>
    </location>
</feature>
<evidence type="ECO:0000256" key="1">
    <source>
        <dbReference type="SAM" id="Phobius"/>
    </source>
</evidence>
<organism evidence="2 3">
    <name type="scientific">Pseudomonas indica</name>
    <dbReference type="NCBI Taxonomy" id="137658"/>
    <lineage>
        <taxon>Bacteria</taxon>
        <taxon>Pseudomonadati</taxon>
        <taxon>Pseudomonadota</taxon>
        <taxon>Gammaproteobacteria</taxon>
        <taxon>Pseudomonadales</taxon>
        <taxon>Pseudomonadaceae</taxon>
        <taxon>Pseudomonas</taxon>
    </lineage>
</organism>
<reference evidence="2 3" key="1">
    <citation type="submission" date="2016-10" db="EMBL/GenBank/DDBJ databases">
        <authorList>
            <person name="de Groot N.N."/>
        </authorList>
    </citation>
    <scope>NUCLEOTIDE SEQUENCE [LARGE SCALE GENOMIC DNA]</scope>
    <source>
        <strain evidence="2 3">JCM 21544</strain>
    </source>
</reference>
<keyword evidence="1" id="KW-0472">Membrane</keyword>